<dbReference type="PANTHER" id="PTHR30333:SF1">
    <property type="entry name" value="CYTOCHROME C-TYPE PROTEIN NAPC"/>
    <property type="match status" value="1"/>
</dbReference>
<evidence type="ECO:0000313" key="15">
    <source>
        <dbReference type="Proteomes" id="UP001203338"/>
    </source>
</evidence>
<evidence type="ECO:0000256" key="8">
    <source>
        <dbReference type="ARBA" id="ARBA00022982"/>
    </source>
</evidence>
<evidence type="ECO:0000259" key="13">
    <source>
        <dbReference type="Pfam" id="PF03264"/>
    </source>
</evidence>
<protein>
    <recommendedName>
        <fullName evidence="12">Cytochrome c-type protein</fullName>
    </recommendedName>
</protein>
<evidence type="ECO:0000256" key="10">
    <source>
        <dbReference type="ARBA" id="ARBA00023004"/>
    </source>
</evidence>
<comment type="PTM">
    <text evidence="12">Binds 4 heme groups per subunit.</text>
</comment>
<dbReference type="SUPFAM" id="SSF48695">
    <property type="entry name" value="Multiheme cytochromes"/>
    <property type="match status" value="1"/>
</dbReference>
<name>A0ABT0PBN1_9GAMM</name>
<keyword evidence="15" id="KW-1185">Reference proteome</keyword>
<evidence type="ECO:0000256" key="3">
    <source>
        <dbReference type="ARBA" id="ARBA00022448"/>
    </source>
</evidence>
<keyword evidence="7 12" id="KW-0479">Metal-binding</keyword>
<dbReference type="Proteomes" id="UP001203338">
    <property type="component" value="Unassembled WGS sequence"/>
</dbReference>
<feature type="domain" description="NapC/NirT cytochrome c N-terminal" evidence="13">
    <location>
        <begin position="2"/>
        <end position="162"/>
    </location>
</feature>
<keyword evidence="8 12" id="KW-0249">Electron transport</keyword>
<evidence type="ECO:0000313" key="14">
    <source>
        <dbReference type="EMBL" id="MCL6268787.1"/>
    </source>
</evidence>
<keyword evidence="6" id="KW-0812">Transmembrane</keyword>
<evidence type="ECO:0000256" key="1">
    <source>
        <dbReference type="ARBA" id="ARBA00004162"/>
    </source>
</evidence>
<reference evidence="14 15" key="1">
    <citation type="submission" date="2022-05" db="EMBL/GenBank/DDBJ databases">
        <authorList>
            <person name="Park J.-S."/>
        </authorList>
    </citation>
    <scope>NUCLEOTIDE SEQUENCE [LARGE SCALE GENOMIC DNA]</scope>
    <source>
        <strain evidence="14 15">2012CJ34-2</strain>
    </source>
</reference>
<sequence length="169" mass="19407">MLLIFSVGILVVPAFQFSMDVTGSNQFCSSCHLKMDTVVQEYQESIHFSNRTGIKATCSDCHIPNEFLPAMKVKFSGLIDTYHYLTQDFPREEFESRRWDLFEKSLDSFREHNSSTCKNCHNINNMSTQAQTKLAAHKHNDKQHLTKTCVDCHTGSAHKLPELDFLDLE</sequence>
<comment type="similarity">
    <text evidence="2">Belongs to the NapC/NirT/NrfH family.</text>
</comment>
<dbReference type="InterPro" id="IPR005126">
    <property type="entry name" value="NapC/NirT_cyt_c_N"/>
</dbReference>
<keyword evidence="11" id="KW-0472">Membrane</keyword>
<evidence type="ECO:0000256" key="9">
    <source>
        <dbReference type="ARBA" id="ARBA00022989"/>
    </source>
</evidence>
<keyword evidence="4" id="KW-1003">Cell membrane</keyword>
<dbReference type="EMBL" id="JAMFLX010000002">
    <property type="protein sequence ID" value="MCL6268787.1"/>
    <property type="molecule type" value="Genomic_DNA"/>
</dbReference>
<organism evidence="14 15">
    <name type="scientific">Parendozoicomonas callyspongiae</name>
    <dbReference type="NCBI Taxonomy" id="2942213"/>
    <lineage>
        <taxon>Bacteria</taxon>
        <taxon>Pseudomonadati</taxon>
        <taxon>Pseudomonadota</taxon>
        <taxon>Gammaproteobacteria</taxon>
        <taxon>Oceanospirillales</taxon>
        <taxon>Endozoicomonadaceae</taxon>
        <taxon>Parendozoicomonas</taxon>
    </lineage>
</organism>
<evidence type="ECO:0000256" key="6">
    <source>
        <dbReference type="ARBA" id="ARBA00022692"/>
    </source>
</evidence>
<evidence type="ECO:0000256" key="4">
    <source>
        <dbReference type="ARBA" id="ARBA00022475"/>
    </source>
</evidence>
<dbReference type="InterPro" id="IPR024717">
    <property type="entry name" value="NapC/NirT/NrfH"/>
</dbReference>
<comment type="caution">
    <text evidence="14">The sequence shown here is derived from an EMBL/GenBank/DDBJ whole genome shotgun (WGS) entry which is preliminary data.</text>
</comment>
<dbReference type="Gene3D" id="1.10.3820.10">
    <property type="entry name" value="Di-heme elbow motif domain"/>
    <property type="match status" value="1"/>
</dbReference>
<evidence type="ECO:0000256" key="2">
    <source>
        <dbReference type="ARBA" id="ARBA00007395"/>
    </source>
</evidence>
<dbReference type="PANTHER" id="PTHR30333">
    <property type="entry name" value="CYTOCHROME C-TYPE PROTEIN"/>
    <property type="match status" value="1"/>
</dbReference>
<keyword evidence="9" id="KW-1133">Transmembrane helix</keyword>
<evidence type="ECO:0000256" key="7">
    <source>
        <dbReference type="ARBA" id="ARBA00022723"/>
    </source>
</evidence>
<evidence type="ECO:0000256" key="11">
    <source>
        <dbReference type="ARBA" id="ARBA00023136"/>
    </source>
</evidence>
<dbReference type="RefSeq" id="WP_249697618.1">
    <property type="nucleotide sequence ID" value="NZ_JAMFLX010000002.1"/>
</dbReference>
<evidence type="ECO:0000256" key="5">
    <source>
        <dbReference type="ARBA" id="ARBA00022617"/>
    </source>
</evidence>
<dbReference type="InterPro" id="IPR036280">
    <property type="entry name" value="Multihaem_cyt_sf"/>
</dbReference>
<dbReference type="PIRSF" id="PIRSF000013">
    <property type="entry name" value="4_hem_cytochrm_NapC"/>
    <property type="match status" value="1"/>
</dbReference>
<accession>A0ABT0PBN1</accession>
<proteinExistence type="inferred from homology"/>
<keyword evidence="3 12" id="KW-0813">Transport</keyword>
<dbReference type="Pfam" id="PF03264">
    <property type="entry name" value="Cytochrom_NNT"/>
    <property type="match status" value="1"/>
</dbReference>
<comment type="subcellular location">
    <subcellularLocation>
        <location evidence="1">Cell membrane</location>
        <topology evidence="1">Single-pass membrane protein</topology>
    </subcellularLocation>
</comment>
<keyword evidence="10 12" id="KW-0408">Iron</keyword>
<gene>
    <name evidence="14" type="ORF">M3P05_02330</name>
</gene>
<dbReference type="InterPro" id="IPR051174">
    <property type="entry name" value="Cytochrome_c-type_ET"/>
</dbReference>
<evidence type="ECO:0000256" key="12">
    <source>
        <dbReference type="PIRNR" id="PIRNR000013"/>
    </source>
</evidence>
<dbReference type="InterPro" id="IPR038266">
    <property type="entry name" value="NapC/NirT_cytc_sf"/>
</dbReference>
<keyword evidence="5 12" id="KW-0349">Heme</keyword>